<evidence type="ECO:0000313" key="4">
    <source>
        <dbReference type="EMBL" id="AWU76920.1"/>
    </source>
</evidence>
<dbReference type="InterPro" id="IPR011323">
    <property type="entry name" value="Mss4/transl-control_tumour"/>
</dbReference>
<keyword evidence="1" id="KW-0813">Transport</keyword>
<dbReference type="OrthoDB" id="30840at2759"/>
<evidence type="ECO:0000256" key="2">
    <source>
        <dbReference type="ARBA" id="ARBA00022658"/>
    </source>
</evidence>
<organism evidence="4 5">
    <name type="scientific">Pichia kudriavzevii</name>
    <name type="common">Yeast</name>
    <name type="synonym">Issatchenkia orientalis</name>
    <dbReference type="NCBI Taxonomy" id="4909"/>
    <lineage>
        <taxon>Eukaryota</taxon>
        <taxon>Fungi</taxon>
        <taxon>Dikarya</taxon>
        <taxon>Ascomycota</taxon>
        <taxon>Saccharomycotina</taxon>
        <taxon>Pichiomycetes</taxon>
        <taxon>Pichiales</taxon>
        <taxon>Pichiaceae</taxon>
        <taxon>Pichia</taxon>
    </lineage>
</organism>
<keyword evidence="2" id="KW-0344">Guanine-nucleotide releasing factor</keyword>
<evidence type="ECO:0008006" key="6">
    <source>
        <dbReference type="Google" id="ProtNLM"/>
    </source>
</evidence>
<dbReference type="PANTHER" id="PTHR13276:SF0">
    <property type="entry name" value="GUANINE NUCLEOTIDE EXCHANGE FACTOR MSS4"/>
    <property type="match status" value="1"/>
</dbReference>
<dbReference type="SUPFAM" id="SSF51316">
    <property type="entry name" value="Mss4-like"/>
    <property type="match status" value="1"/>
</dbReference>
<sequence>MDFPPSPPLYKWLAPYIWFPCIASTISIEYSTANMATQYYCSFDKATPILRVPTTPSLYHIRQQETPEKPSSLKFVKSHMGNRNGPLSPFSDTFYRCNDMWEFDNVGVSKPTEDSEFIRLSQGEQGAVNQYQIVRYLVCGDCERGALGFAGIPTADGAIKDLQRIHPNDLVYFFYL</sequence>
<dbReference type="EMBL" id="CP028775">
    <property type="protein sequence ID" value="AWU76920.1"/>
    <property type="molecule type" value="Genomic_DNA"/>
</dbReference>
<reference evidence="4 5" key="1">
    <citation type="submission" date="2018-06" db="EMBL/GenBank/DDBJ databases">
        <title>Population genomics shows no distinction between pathogenic Candida krusei and environmental Pichia kudriavzevii: One species, four names.</title>
        <authorList>
            <person name="Douglass A.P."/>
            <person name="Offei B."/>
            <person name="Braun-Galleani S."/>
            <person name="Coughlan A.Y."/>
            <person name="Martos A."/>
            <person name="Ortiz-Merino R.A."/>
            <person name="Byrne K.P."/>
            <person name="Wolfe K.H."/>
        </authorList>
    </citation>
    <scope>NUCLEOTIDE SEQUENCE [LARGE SCALE GENOMIC DNA]</scope>
    <source>
        <strain evidence="4 5">CBS573</strain>
    </source>
</reference>
<dbReference type="GO" id="GO:0005829">
    <property type="term" value="C:cytosol"/>
    <property type="evidence" value="ECO:0007669"/>
    <property type="project" value="TreeGrafter"/>
</dbReference>
<dbReference type="KEGG" id="pkz:C5L36_0C08330"/>
<dbReference type="GO" id="GO:0006892">
    <property type="term" value="P:post-Golgi vesicle-mediated transport"/>
    <property type="evidence" value="ECO:0007669"/>
    <property type="project" value="TreeGrafter"/>
</dbReference>
<protein>
    <recommendedName>
        <fullName evidence="6">Protein DSS4</fullName>
    </recommendedName>
</protein>
<accession>A0A2U9R6A3</accession>
<dbReference type="GO" id="GO:0016020">
    <property type="term" value="C:membrane"/>
    <property type="evidence" value="ECO:0007669"/>
    <property type="project" value="TreeGrafter"/>
</dbReference>
<dbReference type="InterPro" id="IPR007515">
    <property type="entry name" value="Mss4"/>
</dbReference>
<evidence type="ECO:0000256" key="3">
    <source>
        <dbReference type="ARBA" id="ARBA00022927"/>
    </source>
</evidence>
<dbReference type="VEuPathDB" id="FungiDB:C5L36_0C08330"/>
<dbReference type="GO" id="GO:0008270">
    <property type="term" value="F:zinc ion binding"/>
    <property type="evidence" value="ECO:0007669"/>
    <property type="project" value="TreeGrafter"/>
</dbReference>
<proteinExistence type="predicted"/>
<evidence type="ECO:0000256" key="1">
    <source>
        <dbReference type="ARBA" id="ARBA00022448"/>
    </source>
</evidence>
<dbReference type="GO" id="GO:0007264">
    <property type="term" value="P:small GTPase-mediated signal transduction"/>
    <property type="evidence" value="ECO:0007669"/>
    <property type="project" value="InterPro"/>
</dbReference>
<dbReference type="Pfam" id="PF04421">
    <property type="entry name" value="Mss4"/>
    <property type="match status" value="1"/>
</dbReference>
<evidence type="ECO:0000313" key="5">
    <source>
        <dbReference type="Proteomes" id="UP000249293"/>
    </source>
</evidence>
<dbReference type="STRING" id="4909.A0A2U9R6A3"/>
<dbReference type="GO" id="GO:0015031">
    <property type="term" value="P:protein transport"/>
    <property type="evidence" value="ECO:0007669"/>
    <property type="project" value="UniProtKB-KW"/>
</dbReference>
<gene>
    <name evidence="4" type="ORF">C5L36_0C08330</name>
</gene>
<dbReference type="Gene3D" id="2.170.150.10">
    <property type="entry name" value="Metal Binding Protein, Guanine Nucleotide Exchange Factor, Chain A"/>
    <property type="match status" value="1"/>
</dbReference>
<keyword evidence="3" id="KW-0653">Protein transport</keyword>
<dbReference type="Proteomes" id="UP000249293">
    <property type="component" value="Chromosome 3"/>
</dbReference>
<dbReference type="AlphaFoldDB" id="A0A2U9R6A3"/>
<keyword evidence="5" id="KW-1185">Reference proteome</keyword>
<dbReference type="RefSeq" id="XP_029322397.1">
    <property type="nucleotide sequence ID" value="XM_029466537.1"/>
</dbReference>
<dbReference type="PANTHER" id="PTHR13276">
    <property type="entry name" value="GUANINE NUCLEOTIDE EXCHANGE FACTOR MSS4"/>
    <property type="match status" value="1"/>
</dbReference>
<dbReference type="GO" id="GO:0005085">
    <property type="term" value="F:guanyl-nucleotide exchange factor activity"/>
    <property type="evidence" value="ECO:0007669"/>
    <property type="project" value="UniProtKB-KW"/>
</dbReference>
<dbReference type="InterPro" id="IPR011057">
    <property type="entry name" value="Mss4-like_sf"/>
</dbReference>
<name>A0A2U9R6A3_PICKU</name>
<dbReference type="PROSITE" id="PS51796">
    <property type="entry name" value="MSS4"/>
    <property type="match status" value="1"/>
</dbReference>
<dbReference type="GeneID" id="40384715"/>